<sequence length="365" mass="39107">MSSIQTRFSKIRSLARDLDLDHTPPDGQDISSVKVENSTGFSRAPLAIAGPVRIRGPGVDGIFYAPLAIYEATLVASCSRGCKAFGNSGGVQFEVLGDGMSRVPVFTFQDPTHAIAFYQAVPLFQDEFATWVQSTSSCVCLRELRACINGSRVHVLCNYSCSDDTGENSVTKATNHACNMLVETYTDKFSIKGFSIEGQLASHKKASWVNVKGSSGVQVLAWGKINPSACREVLGCSTERLHELQKIGEDGRIRNGQLELNISTADIVAAMFRATGQDPTSVAEASWCHLTSELDRETGVLTMSLLFPSLPVVTVEDGTGYATEREALRMLGCIGPDKKYALAGIIASFALALGLSTSATVCNSI</sequence>
<dbReference type="EMBL" id="JANRMS010000852">
    <property type="protein sequence ID" value="KAJ3533612.1"/>
    <property type="molecule type" value="Genomic_DNA"/>
</dbReference>
<organism evidence="1 2">
    <name type="scientific">Fusarium decemcellulare</name>
    <dbReference type="NCBI Taxonomy" id="57161"/>
    <lineage>
        <taxon>Eukaryota</taxon>
        <taxon>Fungi</taxon>
        <taxon>Dikarya</taxon>
        <taxon>Ascomycota</taxon>
        <taxon>Pezizomycotina</taxon>
        <taxon>Sordariomycetes</taxon>
        <taxon>Hypocreomycetidae</taxon>
        <taxon>Hypocreales</taxon>
        <taxon>Nectriaceae</taxon>
        <taxon>Fusarium</taxon>
        <taxon>Fusarium decemcellulare species complex</taxon>
    </lineage>
</organism>
<name>A0ACC1S7B4_9HYPO</name>
<evidence type="ECO:0000313" key="2">
    <source>
        <dbReference type="Proteomes" id="UP001148629"/>
    </source>
</evidence>
<protein>
    <submittedName>
        <fullName evidence="1">Uncharacterized protein</fullName>
    </submittedName>
</protein>
<gene>
    <name evidence="1" type="ORF">NM208_g7906</name>
</gene>
<accession>A0ACC1S7B4</accession>
<reference evidence="1" key="1">
    <citation type="submission" date="2022-08" db="EMBL/GenBank/DDBJ databases">
        <title>Genome Sequence of Fusarium decemcellulare.</title>
        <authorList>
            <person name="Buettner E."/>
        </authorList>
    </citation>
    <scope>NUCLEOTIDE SEQUENCE</scope>
    <source>
        <strain evidence="1">Babe19</strain>
    </source>
</reference>
<dbReference type="Proteomes" id="UP001148629">
    <property type="component" value="Unassembled WGS sequence"/>
</dbReference>
<proteinExistence type="predicted"/>
<evidence type="ECO:0000313" key="1">
    <source>
        <dbReference type="EMBL" id="KAJ3533612.1"/>
    </source>
</evidence>
<keyword evidence="2" id="KW-1185">Reference proteome</keyword>
<comment type="caution">
    <text evidence="1">The sequence shown here is derived from an EMBL/GenBank/DDBJ whole genome shotgun (WGS) entry which is preliminary data.</text>
</comment>